<dbReference type="SMART" id="SM00298">
    <property type="entry name" value="CHROMO"/>
    <property type="match status" value="1"/>
</dbReference>
<dbReference type="InterPro" id="IPR043502">
    <property type="entry name" value="DNA/RNA_pol_sf"/>
</dbReference>
<dbReference type="FunFam" id="3.30.420.10:FF:000032">
    <property type="entry name" value="Retrovirus-related Pol polyprotein from transposon 297-like Protein"/>
    <property type="match status" value="2"/>
</dbReference>
<comment type="caution">
    <text evidence="26">The sequence shown here is derived from an EMBL/GenBank/DDBJ whole genome shotgun (WGS) entry which is preliminary data.</text>
</comment>
<dbReference type="PANTHER" id="PTHR37984:SF5">
    <property type="entry name" value="PROTEIN NYNRIN-LIKE"/>
    <property type="match status" value="1"/>
</dbReference>
<keyword evidence="17" id="KW-0238">DNA-binding</keyword>
<dbReference type="EC" id="3.1.26.4" evidence="3"/>
<dbReference type="Gene3D" id="3.30.420.10">
    <property type="entry name" value="Ribonuclease H-like superfamily/Ribonuclease H"/>
    <property type="match status" value="2"/>
</dbReference>
<evidence type="ECO:0000256" key="18">
    <source>
        <dbReference type="ARBA" id="ARBA00023172"/>
    </source>
</evidence>
<dbReference type="PANTHER" id="PTHR37984">
    <property type="entry name" value="PROTEIN CBG26694"/>
    <property type="match status" value="1"/>
</dbReference>
<dbReference type="Pfam" id="PF00078">
    <property type="entry name" value="RVT_1"/>
    <property type="match status" value="1"/>
</dbReference>
<keyword evidence="18" id="KW-0233">DNA recombination</keyword>
<name>A0ABD0MPF0_CIRMR</name>
<dbReference type="GO" id="GO:0004523">
    <property type="term" value="F:RNA-DNA hybrid ribonuclease activity"/>
    <property type="evidence" value="ECO:0007669"/>
    <property type="project" value="UniProtKB-EC"/>
</dbReference>
<dbReference type="GO" id="GO:0006310">
    <property type="term" value="P:DNA recombination"/>
    <property type="evidence" value="ECO:0007669"/>
    <property type="project" value="UniProtKB-KW"/>
</dbReference>
<dbReference type="InterPro" id="IPR036875">
    <property type="entry name" value="Znf_CCHC_sf"/>
</dbReference>
<evidence type="ECO:0000256" key="4">
    <source>
        <dbReference type="ARBA" id="ARBA00012493"/>
    </source>
</evidence>
<dbReference type="GO" id="GO:0008270">
    <property type="term" value="F:zinc ion binding"/>
    <property type="evidence" value="ECO:0007669"/>
    <property type="project" value="UniProtKB-KW"/>
</dbReference>
<keyword evidence="8" id="KW-0540">Nuclease</keyword>
<evidence type="ECO:0000256" key="13">
    <source>
        <dbReference type="ARBA" id="ARBA00022842"/>
    </source>
</evidence>
<dbReference type="GO" id="GO:0003964">
    <property type="term" value="F:RNA-directed DNA polymerase activity"/>
    <property type="evidence" value="ECO:0007669"/>
    <property type="project" value="UniProtKB-KW"/>
</dbReference>
<keyword evidence="10" id="KW-0064">Aspartyl protease</keyword>
<dbReference type="SUPFAM" id="SSF50630">
    <property type="entry name" value="Acid proteases"/>
    <property type="match status" value="1"/>
</dbReference>
<evidence type="ECO:0000256" key="20">
    <source>
        <dbReference type="PROSITE-ProRule" id="PRU00047"/>
    </source>
</evidence>
<keyword evidence="14" id="KW-0229">DNA integration</keyword>
<keyword evidence="15" id="KW-0695">RNA-directed DNA polymerase</keyword>
<feature type="domain" description="Integrase catalytic" evidence="25">
    <location>
        <begin position="1046"/>
        <end position="1205"/>
    </location>
</feature>
<comment type="subcellular location">
    <subcellularLocation>
        <location evidence="1">Nucleus</location>
    </subcellularLocation>
</comment>
<feature type="compositionally biased region" description="Low complexity" evidence="21">
    <location>
        <begin position="1"/>
        <end position="15"/>
    </location>
</feature>
<evidence type="ECO:0000256" key="5">
    <source>
        <dbReference type="ARBA" id="ARBA00022670"/>
    </source>
</evidence>
<feature type="region of interest" description="Disordered" evidence="21">
    <location>
        <begin position="237"/>
        <end position="270"/>
    </location>
</feature>
<accession>A0ABD0MPF0</accession>
<evidence type="ECO:0000256" key="3">
    <source>
        <dbReference type="ARBA" id="ARBA00012180"/>
    </source>
</evidence>
<evidence type="ECO:0000256" key="15">
    <source>
        <dbReference type="ARBA" id="ARBA00022918"/>
    </source>
</evidence>
<dbReference type="SUPFAM" id="SSF57756">
    <property type="entry name" value="Retrovirus zinc finger-like domains"/>
    <property type="match status" value="1"/>
</dbReference>
<dbReference type="Gene3D" id="2.40.70.10">
    <property type="entry name" value="Acid Proteases"/>
    <property type="match status" value="1"/>
</dbReference>
<keyword evidence="6" id="KW-0808">Transferase</keyword>
<dbReference type="SUPFAM" id="SSF56672">
    <property type="entry name" value="DNA/RNA polymerases"/>
    <property type="match status" value="1"/>
</dbReference>
<dbReference type="Pfam" id="PF24626">
    <property type="entry name" value="SH3_Tf2-1"/>
    <property type="match status" value="2"/>
</dbReference>
<gene>
    <name evidence="26" type="ORF">M9458_053873</name>
</gene>
<dbReference type="PROSITE" id="PS50878">
    <property type="entry name" value="RT_POL"/>
    <property type="match status" value="1"/>
</dbReference>
<evidence type="ECO:0000313" key="27">
    <source>
        <dbReference type="Proteomes" id="UP001529510"/>
    </source>
</evidence>
<sequence length="1767" mass="200969">MSSPPTSSQNTSPHSDPAEVSQLQAALAYQSEMLAGYQEQLMQLKSANDSLTQYIRSLPAPHSTPVRPALPDKFDGSPGLCRGFIRQCKIFFDTQPDAYDQDTKKCAVMMSLLTGRALDWASAVWESDSGMRSSFDHFLAQLHEVFEYPEGGQDISDQLLDLKQGDRTAADFAIEFRTLAAQSKWNEVALKAVFKRGLNSKLQAELACKTVDSSLNELITIAIKIDNLMRNTPRTRRFVSANPVPTQSQPDTPEPMQIASTHISSEERDRRQRENRCYYCGEENHRNATCPHKTKKNPTLRYSVSTIELPNPKQRSFLLECELSVDTAIQCVSALVDSGSAVNVINQELTDKLKIHTLPCVPAINITTIDNGAIGSGITATTRPVTLHIGLFHKETITFHVVPSCKYQVILGHPWLAVHDPSISWNRGELTKWSTYCLNNCLTKTRTYPCLSTSVESPENQVQTPLPQVYSEFAEVFSKSKATQLPPHRPWDCAIELLPNMSPPKSKVYPLSRPETLAMETYIEEALASGYIRPSTSPAAAGFFFVEKRDGGLRPCIDYRGLNNVTVKYRYPLPLVPSALEQLREARIYSKLDLRSAYNLIRIREGDEWKTAFLTTRGHYEYLVMPYGLANSPSVFQSFINEIFRDLLNKCVIAYIDDILIYSPDLNQHIKDVKTVLARLQQHQLYAKLEKCEFHISKTTFLGYIVSHHGVEMDKSKTQAVTEWPLPKTVKELQRFLGFANFYRRFIRNYSTIAAPLTSLLKNKPTKLRWNPAAVRAFEGLKASFTTAPILRHPDPQLPFVVEVDASDCGIGAVLSQRHGSPGKLHPCAFFSRKLTAAERNYDVGNKELLSMKAALEEWRHWLEGSTHPFQIITDHKNLEYIKGAKRMNPRQARWSLFFTRFNFSVTFRPGSKNLKADALSRRHDIDQGEQTVVPILPPSVVIAQISWDLMEEIQRAQQEEPTPPECPPNRQYVPQALRLRTLQWIHTSLGSGHPGIHRTTTLVRNAFWWPTMNRDIISFVKSCTICAQTKTPRELPAGLLQPLPIPHRPWSHLSIDFITDLPNSHGYTAILVIVDRFSKACRLIPLKGLPTAMETALELFQHVFRNYGIPEDIVSDRGPQFTSKVWQAFCKQLDINVSLTSGYHPEANGQVERLNQEIGRYLRAYCSREQDKWSDFLPWAEYAQNSLTHSSTGLTPFQCVLGFQPPMFPWSGEPSTVPSVDDWIKRSERVWDSAHVRLQRAIRSQRIQADRRRRPHPNYQPGQRVWLATRDLRLRLPSKKLAPKYVGPFKILRQINEVTYRLELPPDYRISPSFHVSLLKPVHSASDPDTTVPEPPPPLEIDGAPAYSVNEILDSRRRGELPAGLLQPLPIPHRPWSHLSIDFITDLPNSHGYTAILVIVDRFSKACRLIPLKGLPTAMETALELFQHVFRNFGIPEDIVSDRGPQFTSKVWQAFCKQLDINVSLTSGYHPEANGQVERLNQEIGRYLRAYCSREQDKWSDFLPWAEYAQNSLTHSSTGLTPFQCVLGFQPPMFPWSGEPSTVPSVDDWIKRSERVWDSAHVRLQRAIRSQRIQADRRRRPHPNYQPGQRVWLATRDLRLRLPSKKLAPKYVGPFKILRQINEVTYRLELPPDYRISPSFHVSLLKPVHSASDPDTTVPEPPPPLEIDGAPAYSVNEILDSRRRGGQLQYLVDWEGYGPEERSWVASKDILDPSLTQEFHRRHPNRPAPRPRGRPKRRTPGGVRRGGDSVTDYPSSSHQRELSPEY</sequence>
<dbReference type="FunFam" id="3.10.20.370:FF:000003">
    <property type="entry name" value="Transposon Tf2-6 polyprotein"/>
    <property type="match status" value="1"/>
</dbReference>
<protein>
    <recommendedName>
        <fullName evidence="19">Gypsy retrotransposon integrase-like protein 1</fullName>
        <ecNumber evidence="4">2.7.7.49</ecNumber>
        <ecNumber evidence="3">3.1.26.4</ecNumber>
    </recommendedName>
</protein>
<dbReference type="InterPro" id="IPR000477">
    <property type="entry name" value="RT_dom"/>
</dbReference>
<dbReference type="Pfam" id="PF19259">
    <property type="entry name" value="Ty3_capsid"/>
    <property type="match status" value="1"/>
</dbReference>
<dbReference type="Gene3D" id="3.30.70.270">
    <property type="match status" value="2"/>
</dbReference>
<evidence type="ECO:0000256" key="7">
    <source>
        <dbReference type="ARBA" id="ARBA00022695"/>
    </source>
</evidence>
<dbReference type="InterPro" id="IPR045358">
    <property type="entry name" value="Ty3_capsid"/>
</dbReference>
<feature type="region of interest" description="Disordered" evidence="21">
    <location>
        <begin position="1651"/>
        <end position="1671"/>
    </location>
</feature>
<keyword evidence="16" id="KW-0239">DNA-directed DNA polymerase</keyword>
<dbReference type="EMBL" id="JAMKFB020000270">
    <property type="protein sequence ID" value="KAL0150821.1"/>
    <property type="molecule type" value="Genomic_DNA"/>
</dbReference>
<keyword evidence="20" id="KW-0862">Zinc</keyword>
<dbReference type="PROSITE" id="PS50158">
    <property type="entry name" value="ZF_CCHC"/>
    <property type="match status" value="1"/>
</dbReference>
<dbReference type="InterPro" id="IPR016197">
    <property type="entry name" value="Chromo-like_dom_sf"/>
</dbReference>
<dbReference type="SUPFAM" id="SSF54160">
    <property type="entry name" value="Chromo domain-like"/>
    <property type="match status" value="1"/>
</dbReference>
<evidence type="ECO:0000259" key="25">
    <source>
        <dbReference type="PROSITE" id="PS50994"/>
    </source>
</evidence>
<dbReference type="GO" id="GO:0005634">
    <property type="term" value="C:nucleus"/>
    <property type="evidence" value="ECO:0007669"/>
    <property type="project" value="UniProtKB-SubCell"/>
</dbReference>
<feature type="domain" description="Integrase catalytic" evidence="25">
    <location>
        <begin position="1372"/>
        <end position="1531"/>
    </location>
</feature>
<evidence type="ECO:0000313" key="26">
    <source>
        <dbReference type="EMBL" id="KAL0150821.1"/>
    </source>
</evidence>
<dbReference type="Pfam" id="PF00385">
    <property type="entry name" value="Chromo"/>
    <property type="match status" value="1"/>
</dbReference>
<dbReference type="InterPro" id="IPR043128">
    <property type="entry name" value="Rev_trsase/Diguanyl_cyclase"/>
</dbReference>
<dbReference type="Pfam" id="PF17921">
    <property type="entry name" value="Integrase_H2C2"/>
    <property type="match status" value="1"/>
</dbReference>
<feature type="region of interest" description="Disordered" evidence="21">
    <location>
        <begin position="1"/>
        <end position="20"/>
    </location>
</feature>
<keyword evidence="7" id="KW-0548">Nucleotidyltransferase</keyword>
<organism evidence="26 27">
    <name type="scientific">Cirrhinus mrigala</name>
    <name type="common">Mrigala</name>
    <dbReference type="NCBI Taxonomy" id="683832"/>
    <lineage>
        <taxon>Eukaryota</taxon>
        <taxon>Metazoa</taxon>
        <taxon>Chordata</taxon>
        <taxon>Craniata</taxon>
        <taxon>Vertebrata</taxon>
        <taxon>Euteleostomi</taxon>
        <taxon>Actinopterygii</taxon>
        <taxon>Neopterygii</taxon>
        <taxon>Teleostei</taxon>
        <taxon>Ostariophysi</taxon>
        <taxon>Cypriniformes</taxon>
        <taxon>Cyprinidae</taxon>
        <taxon>Labeoninae</taxon>
        <taxon>Labeonini</taxon>
        <taxon>Cirrhinus</taxon>
    </lineage>
</organism>
<dbReference type="PROSITE" id="PS50013">
    <property type="entry name" value="CHROMO_2"/>
    <property type="match status" value="1"/>
</dbReference>
<proteinExistence type="inferred from homology"/>
<feature type="domain" description="CCHC-type" evidence="23">
    <location>
        <begin position="276"/>
        <end position="291"/>
    </location>
</feature>
<keyword evidence="12" id="KW-0378">Hydrolase</keyword>
<evidence type="ECO:0000259" key="22">
    <source>
        <dbReference type="PROSITE" id="PS50013"/>
    </source>
</evidence>
<feature type="domain" description="Reverse transcriptase" evidence="24">
    <location>
        <begin position="527"/>
        <end position="706"/>
    </location>
</feature>
<dbReference type="InterPro" id="IPR036397">
    <property type="entry name" value="RNaseH_sf"/>
</dbReference>
<dbReference type="InterPro" id="IPR000953">
    <property type="entry name" value="Chromo/chromo_shadow_dom"/>
</dbReference>
<feature type="domain" description="Chromo" evidence="22">
    <location>
        <begin position="1674"/>
        <end position="1732"/>
    </location>
</feature>
<keyword evidence="27" id="KW-1185">Reference proteome</keyword>
<evidence type="ECO:0000256" key="2">
    <source>
        <dbReference type="ARBA" id="ARBA00010879"/>
    </source>
</evidence>
<evidence type="ECO:0000259" key="23">
    <source>
        <dbReference type="PROSITE" id="PS50158"/>
    </source>
</evidence>
<dbReference type="Pfam" id="PF00665">
    <property type="entry name" value="rve"/>
    <property type="match status" value="2"/>
</dbReference>
<dbReference type="FunFam" id="3.30.70.270:FF:000020">
    <property type="entry name" value="Transposon Tf2-6 polyprotein-like Protein"/>
    <property type="match status" value="1"/>
</dbReference>
<dbReference type="PROSITE" id="PS50994">
    <property type="entry name" value="INTEGRASE"/>
    <property type="match status" value="2"/>
</dbReference>
<dbReference type="Pfam" id="PF17917">
    <property type="entry name" value="RT_RNaseH"/>
    <property type="match status" value="1"/>
</dbReference>
<dbReference type="GO" id="GO:0003677">
    <property type="term" value="F:DNA binding"/>
    <property type="evidence" value="ECO:0007669"/>
    <property type="project" value="UniProtKB-KW"/>
</dbReference>
<dbReference type="SUPFAM" id="SSF53098">
    <property type="entry name" value="Ribonuclease H-like"/>
    <property type="match status" value="2"/>
</dbReference>
<evidence type="ECO:0000256" key="9">
    <source>
        <dbReference type="ARBA" id="ARBA00022723"/>
    </source>
</evidence>
<evidence type="ECO:0000256" key="21">
    <source>
        <dbReference type="SAM" id="MobiDB-lite"/>
    </source>
</evidence>
<dbReference type="GO" id="GO:0003887">
    <property type="term" value="F:DNA-directed DNA polymerase activity"/>
    <property type="evidence" value="ECO:0007669"/>
    <property type="project" value="UniProtKB-KW"/>
</dbReference>
<dbReference type="InterPro" id="IPR041588">
    <property type="entry name" value="Integrase_H2C2"/>
</dbReference>
<comment type="similarity">
    <text evidence="2">Belongs to the beta type-B retroviral polymerase family. HERV class-II K(HML-2) pol subfamily.</text>
</comment>
<dbReference type="CDD" id="cd01647">
    <property type="entry name" value="RT_LTR"/>
    <property type="match status" value="1"/>
</dbReference>
<feature type="compositionally biased region" description="Basic residues" evidence="21">
    <location>
        <begin position="1721"/>
        <end position="1740"/>
    </location>
</feature>
<dbReference type="Gene3D" id="2.40.50.40">
    <property type="match status" value="1"/>
</dbReference>
<evidence type="ECO:0000256" key="11">
    <source>
        <dbReference type="ARBA" id="ARBA00022759"/>
    </source>
</evidence>
<dbReference type="InterPro" id="IPR050951">
    <property type="entry name" value="Retrovirus_Pol_polyprotein"/>
</dbReference>
<reference evidence="26 27" key="1">
    <citation type="submission" date="2024-05" db="EMBL/GenBank/DDBJ databases">
        <title>Genome sequencing and assembly of Indian major carp, Cirrhinus mrigala (Hamilton, 1822).</title>
        <authorList>
            <person name="Mohindra V."/>
            <person name="Chowdhury L.M."/>
            <person name="Lal K."/>
            <person name="Jena J.K."/>
        </authorList>
    </citation>
    <scope>NUCLEOTIDE SEQUENCE [LARGE SCALE GENOMIC DNA]</scope>
    <source>
        <strain evidence="26">CM1030</strain>
        <tissue evidence="26">Blood</tissue>
    </source>
</reference>
<dbReference type="InterPro" id="IPR056924">
    <property type="entry name" value="SH3_Tf2-1"/>
</dbReference>
<evidence type="ECO:0000256" key="19">
    <source>
        <dbReference type="ARBA" id="ARBA00039658"/>
    </source>
</evidence>
<dbReference type="GO" id="GO:0006508">
    <property type="term" value="P:proteolysis"/>
    <property type="evidence" value="ECO:0007669"/>
    <property type="project" value="UniProtKB-KW"/>
</dbReference>
<dbReference type="InterPro" id="IPR041373">
    <property type="entry name" value="RT_RNaseH"/>
</dbReference>
<dbReference type="GO" id="GO:0004190">
    <property type="term" value="F:aspartic-type endopeptidase activity"/>
    <property type="evidence" value="ECO:0007669"/>
    <property type="project" value="UniProtKB-KW"/>
</dbReference>
<keyword evidence="13" id="KW-0460">Magnesium</keyword>
<dbReference type="FunFam" id="1.10.340.70:FF:000001">
    <property type="entry name" value="Retrovirus-related Pol polyprotein from transposon gypsy-like Protein"/>
    <property type="match status" value="1"/>
</dbReference>
<evidence type="ECO:0000259" key="24">
    <source>
        <dbReference type="PROSITE" id="PS50878"/>
    </source>
</evidence>
<dbReference type="Gene3D" id="1.10.340.70">
    <property type="match status" value="1"/>
</dbReference>
<dbReference type="CDD" id="cd00303">
    <property type="entry name" value="retropepsin_like"/>
    <property type="match status" value="1"/>
</dbReference>
<evidence type="ECO:0000256" key="12">
    <source>
        <dbReference type="ARBA" id="ARBA00022801"/>
    </source>
</evidence>
<dbReference type="EC" id="2.7.7.49" evidence="4"/>
<evidence type="ECO:0000256" key="17">
    <source>
        <dbReference type="ARBA" id="ARBA00023125"/>
    </source>
</evidence>
<dbReference type="InterPro" id="IPR001584">
    <property type="entry name" value="Integrase_cat-core"/>
</dbReference>
<evidence type="ECO:0000256" key="1">
    <source>
        <dbReference type="ARBA" id="ARBA00004123"/>
    </source>
</evidence>
<dbReference type="InterPro" id="IPR001878">
    <property type="entry name" value="Znf_CCHC"/>
</dbReference>
<dbReference type="InterPro" id="IPR023780">
    <property type="entry name" value="Chromo_domain"/>
</dbReference>
<feature type="region of interest" description="Disordered" evidence="21">
    <location>
        <begin position="1716"/>
        <end position="1767"/>
    </location>
</feature>
<dbReference type="InterPro" id="IPR021109">
    <property type="entry name" value="Peptidase_aspartic_dom_sf"/>
</dbReference>
<evidence type="ECO:0000256" key="14">
    <source>
        <dbReference type="ARBA" id="ARBA00022908"/>
    </source>
</evidence>
<evidence type="ECO:0000256" key="16">
    <source>
        <dbReference type="ARBA" id="ARBA00022932"/>
    </source>
</evidence>
<evidence type="ECO:0000256" key="8">
    <source>
        <dbReference type="ARBA" id="ARBA00022722"/>
    </source>
</evidence>
<keyword evidence="5" id="KW-0645">Protease</keyword>
<keyword evidence="11" id="KW-0255">Endonuclease</keyword>
<keyword evidence="20" id="KW-0863">Zinc-finger</keyword>
<dbReference type="InterPro" id="IPR012337">
    <property type="entry name" value="RNaseH-like_sf"/>
</dbReference>
<keyword evidence="9" id="KW-0479">Metal-binding</keyword>
<dbReference type="CDD" id="cd09274">
    <property type="entry name" value="RNase_HI_RT_Ty3"/>
    <property type="match status" value="1"/>
</dbReference>
<evidence type="ECO:0000256" key="10">
    <source>
        <dbReference type="ARBA" id="ARBA00022750"/>
    </source>
</evidence>
<dbReference type="Gene3D" id="3.10.10.10">
    <property type="entry name" value="HIV Type 1 Reverse Transcriptase, subunit A, domain 1"/>
    <property type="match status" value="1"/>
</dbReference>
<evidence type="ECO:0000256" key="6">
    <source>
        <dbReference type="ARBA" id="ARBA00022679"/>
    </source>
</evidence>
<dbReference type="GO" id="GO:0015074">
    <property type="term" value="P:DNA integration"/>
    <property type="evidence" value="ECO:0007669"/>
    <property type="project" value="UniProtKB-KW"/>
</dbReference>
<dbReference type="Proteomes" id="UP001529510">
    <property type="component" value="Unassembled WGS sequence"/>
</dbReference>